<dbReference type="PROSITE" id="PS50853">
    <property type="entry name" value="FN3"/>
    <property type="match status" value="5"/>
</dbReference>
<dbReference type="Pfam" id="PF13927">
    <property type="entry name" value="Ig_3"/>
    <property type="match status" value="3"/>
</dbReference>
<feature type="domain" description="Fibronectin type-III" evidence="7">
    <location>
        <begin position="525"/>
        <end position="625"/>
    </location>
</feature>
<feature type="region of interest" description="Disordered" evidence="3">
    <location>
        <begin position="1088"/>
        <end position="1150"/>
    </location>
</feature>
<keyword evidence="1" id="KW-0677">Repeat</keyword>
<dbReference type="InterPro" id="IPR003599">
    <property type="entry name" value="Ig_sub"/>
</dbReference>
<dbReference type="Pfam" id="PF00041">
    <property type="entry name" value="fn3"/>
    <property type="match status" value="5"/>
</dbReference>
<dbReference type="SMART" id="SM00060">
    <property type="entry name" value="FN3"/>
    <property type="match status" value="5"/>
</dbReference>
<feature type="domain" description="Ig-like" evidence="6">
    <location>
        <begin position="232"/>
        <end position="326"/>
    </location>
</feature>
<evidence type="ECO:0000256" key="4">
    <source>
        <dbReference type="SAM" id="Phobius"/>
    </source>
</evidence>
<organism evidence="8 9">
    <name type="scientific">Crassostrea virginica</name>
    <name type="common">Eastern oyster</name>
    <dbReference type="NCBI Taxonomy" id="6565"/>
    <lineage>
        <taxon>Eukaryota</taxon>
        <taxon>Metazoa</taxon>
        <taxon>Spiralia</taxon>
        <taxon>Lophotrochozoa</taxon>
        <taxon>Mollusca</taxon>
        <taxon>Bivalvia</taxon>
        <taxon>Autobranchia</taxon>
        <taxon>Pteriomorphia</taxon>
        <taxon>Ostreida</taxon>
        <taxon>Ostreoidea</taxon>
        <taxon>Ostreidae</taxon>
        <taxon>Crassostrea</taxon>
    </lineage>
</organism>
<dbReference type="FunFam" id="2.60.40.10:FF:001223">
    <property type="entry name" value="Sidekick cell adhesion molecule 1"/>
    <property type="match status" value="1"/>
</dbReference>
<feature type="transmembrane region" description="Helical" evidence="4">
    <location>
        <begin position="940"/>
        <end position="962"/>
    </location>
</feature>
<dbReference type="RefSeq" id="XP_022312848.1">
    <property type="nucleotide sequence ID" value="XM_022457140.1"/>
</dbReference>
<proteinExistence type="predicted"/>
<dbReference type="Pfam" id="PF07679">
    <property type="entry name" value="I-set"/>
    <property type="match status" value="1"/>
</dbReference>
<feature type="compositionally biased region" description="Basic and acidic residues" evidence="3">
    <location>
        <begin position="1091"/>
        <end position="1123"/>
    </location>
</feature>
<protein>
    <submittedName>
        <fullName evidence="9">Protogenin B-like</fullName>
    </submittedName>
</protein>
<feature type="compositionally biased region" description="Polar residues" evidence="3">
    <location>
        <begin position="1124"/>
        <end position="1149"/>
    </location>
</feature>
<feature type="chain" id="PRO_5034999601" evidence="5">
    <location>
        <begin position="21"/>
        <end position="1313"/>
    </location>
</feature>
<feature type="domain" description="Ig-like" evidence="6">
    <location>
        <begin position="131"/>
        <end position="206"/>
    </location>
</feature>
<feature type="domain" description="Fibronectin type-III" evidence="7">
    <location>
        <begin position="828"/>
        <end position="926"/>
    </location>
</feature>
<feature type="region of interest" description="Disordered" evidence="3">
    <location>
        <begin position="1165"/>
        <end position="1313"/>
    </location>
</feature>
<dbReference type="PANTHER" id="PTHR44170">
    <property type="entry name" value="PROTEIN SIDEKICK"/>
    <property type="match status" value="1"/>
</dbReference>
<evidence type="ECO:0000313" key="8">
    <source>
        <dbReference type="Proteomes" id="UP000694844"/>
    </source>
</evidence>
<feature type="compositionally biased region" description="Basic and acidic residues" evidence="3">
    <location>
        <begin position="1285"/>
        <end position="1299"/>
    </location>
</feature>
<dbReference type="InterPro" id="IPR007110">
    <property type="entry name" value="Ig-like_dom"/>
</dbReference>
<feature type="domain" description="Ig-like" evidence="6">
    <location>
        <begin position="36"/>
        <end position="125"/>
    </location>
</feature>
<dbReference type="SUPFAM" id="SSF48726">
    <property type="entry name" value="Immunoglobulin"/>
    <property type="match status" value="4"/>
</dbReference>
<accession>A0A8B8CAR2</accession>
<evidence type="ECO:0000259" key="7">
    <source>
        <dbReference type="PROSITE" id="PS50853"/>
    </source>
</evidence>
<feature type="compositionally biased region" description="Polar residues" evidence="3">
    <location>
        <begin position="1256"/>
        <end position="1269"/>
    </location>
</feature>
<dbReference type="GO" id="GO:0098609">
    <property type="term" value="P:cell-cell adhesion"/>
    <property type="evidence" value="ECO:0007669"/>
    <property type="project" value="TreeGrafter"/>
</dbReference>
<keyword evidence="8" id="KW-1185">Reference proteome</keyword>
<gene>
    <name evidence="9" type="primary">LOC111117904</name>
</gene>
<dbReference type="PROSITE" id="PS50835">
    <property type="entry name" value="IG_LIKE"/>
    <property type="match status" value="4"/>
</dbReference>
<dbReference type="CDD" id="cd00063">
    <property type="entry name" value="FN3"/>
    <property type="match status" value="5"/>
</dbReference>
<dbReference type="InterPro" id="IPR013783">
    <property type="entry name" value="Ig-like_fold"/>
</dbReference>
<feature type="domain" description="Ig-like" evidence="6">
    <location>
        <begin position="331"/>
        <end position="420"/>
    </location>
</feature>
<keyword evidence="2" id="KW-1015">Disulfide bond</keyword>
<dbReference type="Proteomes" id="UP000694844">
    <property type="component" value="Chromosome 10"/>
</dbReference>
<feature type="domain" description="Fibronectin type-III" evidence="7">
    <location>
        <begin position="637"/>
        <end position="731"/>
    </location>
</feature>
<evidence type="ECO:0000256" key="1">
    <source>
        <dbReference type="ARBA" id="ARBA00022737"/>
    </source>
</evidence>
<dbReference type="InterPro" id="IPR036116">
    <property type="entry name" value="FN3_sf"/>
</dbReference>
<reference evidence="9" key="1">
    <citation type="submission" date="2025-08" db="UniProtKB">
        <authorList>
            <consortium name="RefSeq"/>
        </authorList>
    </citation>
    <scope>IDENTIFICATION</scope>
    <source>
        <tissue evidence="9">Whole sample</tissue>
    </source>
</reference>
<keyword evidence="4" id="KW-1133">Transmembrane helix</keyword>
<dbReference type="SMART" id="SM00409">
    <property type="entry name" value="IG"/>
    <property type="match status" value="4"/>
</dbReference>
<evidence type="ECO:0000256" key="2">
    <source>
        <dbReference type="ARBA" id="ARBA00023157"/>
    </source>
</evidence>
<dbReference type="PANTHER" id="PTHR44170:SF59">
    <property type="entry name" value="PROTOGENIN-LIKE"/>
    <property type="match status" value="1"/>
</dbReference>
<dbReference type="InterPro" id="IPR036179">
    <property type="entry name" value="Ig-like_dom_sf"/>
</dbReference>
<feature type="signal peptide" evidence="5">
    <location>
        <begin position="1"/>
        <end position="20"/>
    </location>
</feature>
<evidence type="ECO:0000313" key="9">
    <source>
        <dbReference type="RefSeq" id="XP_022312848.1"/>
    </source>
</evidence>
<dbReference type="GeneID" id="111117904"/>
<dbReference type="Gene3D" id="2.60.40.10">
    <property type="entry name" value="Immunoglobulins"/>
    <property type="match status" value="9"/>
</dbReference>
<keyword evidence="4" id="KW-0472">Membrane</keyword>
<dbReference type="OrthoDB" id="6155648at2759"/>
<dbReference type="SUPFAM" id="SSF49265">
    <property type="entry name" value="Fibronectin type III"/>
    <property type="match status" value="3"/>
</dbReference>
<feature type="domain" description="Fibronectin type-III" evidence="7">
    <location>
        <begin position="732"/>
        <end position="827"/>
    </location>
</feature>
<evidence type="ECO:0000256" key="5">
    <source>
        <dbReference type="SAM" id="SignalP"/>
    </source>
</evidence>
<feature type="domain" description="Fibronectin type-III" evidence="7">
    <location>
        <begin position="430"/>
        <end position="523"/>
    </location>
</feature>
<evidence type="ECO:0000259" key="6">
    <source>
        <dbReference type="PROSITE" id="PS50835"/>
    </source>
</evidence>
<name>A0A8B8CAR2_CRAVI</name>
<keyword evidence="4" id="KW-0812">Transmembrane</keyword>
<dbReference type="SMART" id="SM00408">
    <property type="entry name" value="IGc2"/>
    <property type="match status" value="4"/>
</dbReference>
<feature type="compositionally biased region" description="Basic and acidic residues" evidence="3">
    <location>
        <begin position="1196"/>
        <end position="1209"/>
    </location>
</feature>
<dbReference type="InterPro" id="IPR003598">
    <property type="entry name" value="Ig_sub2"/>
</dbReference>
<dbReference type="KEGG" id="cvn:111117904"/>
<evidence type="ECO:0000256" key="3">
    <source>
        <dbReference type="SAM" id="MobiDB-lite"/>
    </source>
</evidence>
<keyword evidence="5" id="KW-0732">Signal</keyword>
<dbReference type="InterPro" id="IPR013098">
    <property type="entry name" value="Ig_I-set"/>
</dbReference>
<sequence length="1313" mass="143400">MACLYLCTLLLCAIASGISAAKGEDLFLTGIKFTRPDTQHVVAQKGNPLVLNCTAESNATARFTWFKDGSPLLLGNQRRIQVVNGSLSFKRVVFRRKKNVTDEGEYECHVRNNIGSIIAKRVKVVIAGIAKSYSEEPKSQEVPLGGVARFHCEIQSTPPPIYIWRKEDNKQIRQGPRHFLLPSGTLQVVDVSGEDEGEYRCTATQGELHKLPDQVENLPWKKSSAASLRVIPASGSRGITFVASPPRNTSVEKGKSVVLECLADGNPRPQVSWHRLDNAPMLKSHYEVLGSNLKLFDVDEQDAGVYVCHANSTADPAGKTAETELLVIAKPVIVKKPSNHRYPKTRTSRFACQFRGFPVPKVTWYFNGKLIKNEGRYKLETKQGYVNELVVMNTEPTDSGYYQCVGENQLGLDSAVARLEIFSGKNPPGLPRNVTAFAVDQNTIKVYWNHSQTSEPILAYTVEYAMADNPSKQIQSIVVNSKTSAKIEGLRPYTEYSIYIRGYAHESGAGPKSEIVTVRTDPDKPSKAPVIRVASTTSNSINIEWEELPPEERRGVITSHLIEYRRGSDSQTFTRNVSGTARSYLISGLTPNTLYKIRVKAGTVMGYPDLPSDDSQWVEYRTAGNTNASVNDTVPSSPTNFSVVKMSPSAVNVTWRNAAGEIPVTGYTLSVTKLTGTSRPPETYQIPDPAQSWFRLNNLENKASYQFTLVANGPHGPSEPAVEEYSPSLPDPPTDLRVLNRTSTAMLLAWSPDPRGEGGLYEVRYHPLLVSVGDPALNREIIVKTTQPSLWIENLRPFTSYKCDVRRVVGEERGKWSLPIINLTLEGVPSEPRELQGHIHEGMILISWKPPAQPNGNITTYLIMYQILSSAQALNQWKIKSVNGTLTSATIEQLQNGLYRIQLKACTNAGPGPPTDPMEISDIKIPQHLPQPAPQEDQKLGIILGVSIGLACIIICILIIMFRNKCFATPQAHITQPAYLHANGHTGGRSNGHLMRGAGLNEYQLETSTPMLSDIPGENEHSDSKGCGSGNFIVTPNGSRVNGYVPFKNGMKNGHISNGHMTTFVGYADLGNTEERRGLIAAMLSGSDVSRVTEHDPTLDKAPDRDSLLDGIDKSLEDTEDSNKSLTDQEGSIQNLPPSTGMAVQSRSTDLPAREVFTRITSDGTATAQATGQGGGVASPHSHPPLRGHSLPATSQDRRQGCEGGDPHSSHQPPPPAPPHHNSHQGKQPPAGSREGGQVRGAFPGGVPHSPPPNTTGPQQASRNYTKHTSSQERIHTGHTQESLGDPHRRTSRGRKGDVPRTPGHPRTADVSV</sequence>
<dbReference type="InterPro" id="IPR003961">
    <property type="entry name" value="FN3_dom"/>
</dbReference>